<dbReference type="STRING" id="296218.AWN68_04530"/>
<dbReference type="EMBL" id="LRDB01000012">
    <property type="protein sequence ID" value="KYG78898.1"/>
    <property type="molecule type" value="Genomic_DNA"/>
</dbReference>
<sequence length="199" mass="22908">MRPRDADKERVIKKKAIEMIVKYGFDGLSMHKLAKAAGVSPATIYIYFKDRDDLIIQAGLEEELKMFDATLKGFDASMSFEEGMRVQWMNRTHYFLENPDQMNFMEQLKHSPYHHEIGTRVESNFSNLMSQFVHKAIDNKELAPLPIEVFWAISFAPLYQLVKFHINKKGITGSPYVLDDQSIHLALSIVLKGLKPTVQ</sequence>
<dbReference type="SUPFAM" id="SSF46689">
    <property type="entry name" value="Homeodomain-like"/>
    <property type="match status" value="1"/>
</dbReference>
<name>A0A150XJI2_9BACT</name>
<dbReference type="InterPro" id="IPR009057">
    <property type="entry name" value="Homeodomain-like_sf"/>
</dbReference>
<evidence type="ECO:0000313" key="4">
    <source>
        <dbReference type="EMBL" id="KYG78898.1"/>
    </source>
</evidence>
<evidence type="ECO:0000259" key="3">
    <source>
        <dbReference type="PROSITE" id="PS50977"/>
    </source>
</evidence>
<dbReference type="RefSeq" id="WP_068414800.1">
    <property type="nucleotide sequence ID" value="NZ_LRDB01000012.1"/>
</dbReference>
<comment type="caution">
    <text evidence="4">The sequence shown here is derived from an EMBL/GenBank/DDBJ whole genome shotgun (WGS) entry which is preliminary data.</text>
</comment>
<dbReference type="Gene3D" id="1.10.357.10">
    <property type="entry name" value="Tetracycline Repressor, domain 2"/>
    <property type="match status" value="1"/>
</dbReference>
<evidence type="ECO:0000256" key="1">
    <source>
        <dbReference type="ARBA" id="ARBA00023125"/>
    </source>
</evidence>
<dbReference type="AlphaFoldDB" id="A0A150XJI2"/>
<dbReference type="PANTHER" id="PTHR43479:SF11">
    <property type="entry name" value="ACREF_ENVCD OPERON REPRESSOR-RELATED"/>
    <property type="match status" value="1"/>
</dbReference>
<dbReference type="Proteomes" id="UP000075615">
    <property type="component" value="Unassembled WGS sequence"/>
</dbReference>
<dbReference type="Pfam" id="PF00440">
    <property type="entry name" value="TetR_N"/>
    <property type="match status" value="1"/>
</dbReference>
<gene>
    <name evidence="4" type="ORF">AWN68_04530</name>
</gene>
<feature type="domain" description="HTH tetR-type" evidence="3">
    <location>
        <begin position="6"/>
        <end position="66"/>
    </location>
</feature>
<dbReference type="InterPro" id="IPR001647">
    <property type="entry name" value="HTH_TetR"/>
</dbReference>
<accession>A0A150XJI2</accession>
<dbReference type="PROSITE" id="PS50977">
    <property type="entry name" value="HTH_TETR_2"/>
    <property type="match status" value="1"/>
</dbReference>
<feature type="DNA-binding region" description="H-T-H motif" evidence="2">
    <location>
        <begin position="29"/>
        <end position="48"/>
    </location>
</feature>
<protein>
    <submittedName>
        <fullName evidence="4">TetR family transcriptional regulator</fullName>
    </submittedName>
</protein>
<keyword evidence="5" id="KW-1185">Reference proteome</keyword>
<dbReference type="InterPro" id="IPR054422">
    <property type="entry name" value="TetR-like_HI_0893_C"/>
</dbReference>
<dbReference type="GO" id="GO:0003677">
    <property type="term" value="F:DNA binding"/>
    <property type="evidence" value="ECO:0007669"/>
    <property type="project" value="UniProtKB-UniRule"/>
</dbReference>
<dbReference type="PANTHER" id="PTHR43479">
    <property type="entry name" value="ACREF/ENVCD OPERON REPRESSOR-RELATED"/>
    <property type="match status" value="1"/>
</dbReference>
<dbReference type="Pfam" id="PF22604">
    <property type="entry name" value="TetR_HI_0893_C"/>
    <property type="match status" value="1"/>
</dbReference>
<reference evidence="4 5" key="1">
    <citation type="submission" date="2016-01" db="EMBL/GenBank/DDBJ databases">
        <title>Genome sequencing of Roseivirga echinicomitans KMM 6058.</title>
        <authorList>
            <person name="Selvaratnam C."/>
            <person name="Thevarajoo S."/>
            <person name="Goh K.M."/>
            <person name="Ee R."/>
            <person name="Chan K.-G."/>
            <person name="Chong C.S."/>
        </authorList>
    </citation>
    <scope>NUCLEOTIDE SEQUENCE [LARGE SCALE GENOMIC DNA]</scope>
    <source>
        <strain evidence="4 5">KMM 6058</strain>
    </source>
</reference>
<evidence type="ECO:0000256" key="2">
    <source>
        <dbReference type="PROSITE-ProRule" id="PRU00335"/>
    </source>
</evidence>
<dbReference type="InterPro" id="IPR050624">
    <property type="entry name" value="HTH-type_Tx_Regulator"/>
</dbReference>
<proteinExistence type="predicted"/>
<dbReference type="OrthoDB" id="6430772at2"/>
<evidence type="ECO:0000313" key="5">
    <source>
        <dbReference type="Proteomes" id="UP000075615"/>
    </source>
</evidence>
<dbReference type="PRINTS" id="PR00455">
    <property type="entry name" value="HTHTETR"/>
</dbReference>
<organism evidence="4 5">
    <name type="scientific">Roseivirga echinicomitans</name>
    <dbReference type="NCBI Taxonomy" id="296218"/>
    <lineage>
        <taxon>Bacteria</taxon>
        <taxon>Pseudomonadati</taxon>
        <taxon>Bacteroidota</taxon>
        <taxon>Cytophagia</taxon>
        <taxon>Cytophagales</taxon>
        <taxon>Roseivirgaceae</taxon>
        <taxon>Roseivirga</taxon>
    </lineage>
</organism>
<keyword evidence="1 2" id="KW-0238">DNA-binding</keyword>